<reference evidence="3 4" key="1">
    <citation type="submission" date="2018-10" db="EMBL/GenBank/DDBJ databases">
        <title>Isolation, diversity and antibacterial activity of antinobacteria from the wheat rhizosphere soil.</title>
        <authorList>
            <person name="Sun T."/>
        </authorList>
    </citation>
    <scope>NUCLEOTIDE SEQUENCE [LARGE SCALE GENOMIC DNA]</scope>
    <source>
        <strain evidence="3 4">SJ-23</strain>
    </source>
</reference>
<dbReference type="CDD" id="cd00413">
    <property type="entry name" value="Glyco_hydrolase_16"/>
    <property type="match status" value="1"/>
</dbReference>
<accession>A0A3M8AF25</accession>
<dbReference type="Gene3D" id="2.60.120.200">
    <property type="match status" value="1"/>
</dbReference>
<dbReference type="Pfam" id="PF00722">
    <property type="entry name" value="Glyco_hydro_16"/>
    <property type="match status" value="1"/>
</dbReference>
<dbReference type="OrthoDB" id="9809583at2"/>
<dbReference type="GO" id="GO:0004553">
    <property type="term" value="F:hydrolase activity, hydrolyzing O-glycosyl compounds"/>
    <property type="evidence" value="ECO:0007669"/>
    <property type="project" value="InterPro"/>
</dbReference>
<name>A0A3M8AF25_9MICO</name>
<dbReference type="GO" id="GO:0005975">
    <property type="term" value="P:carbohydrate metabolic process"/>
    <property type="evidence" value="ECO:0007669"/>
    <property type="project" value="InterPro"/>
</dbReference>
<keyword evidence="3" id="KW-0378">Hydrolase</keyword>
<dbReference type="InterPro" id="IPR000757">
    <property type="entry name" value="Beta-glucanase-like"/>
</dbReference>
<feature type="compositionally biased region" description="Basic and acidic residues" evidence="1">
    <location>
        <begin position="23"/>
        <end position="34"/>
    </location>
</feature>
<feature type="region of interest" description="Disordered" evidence="1">
    <location>
        <begin position="1"/>
        <end position="45"/>
    </location>
</feature>
<dbReference type="PROSITE" id="PS51762">
    <property type="entry name" value="GH16_2"/>
    <property type="match status" value="1"/>
</dbReference>
<organism evidence="3 4">
    <name type="scientific">Agromyces tardus</name>
    <dbReference type="NCBI Taxonomy" id="2583849"/>
    <lineage>
        <taxon>Bacteria</taxon>
        <taxon>Bacillati</taxon>
        <taxon>Actinomycetota</taxon>
        <taxon>Actinomycetes</taxon>
        <taxon>Micrococcales</taxon>
        <taxon>Microbacteriaceae</taxon>
        <taxon>Agromyces</taxon>
    </lineage>
</organism>
<dbReference type="AlphaFoldDB" id="A0A3M8AF25"/>
<evidence type="ECO:0000259" key="2">
    <source>
        <dbReference type="PROSITE" id="PS51762"/>
    </source>
</evidence>
<evidence type="ECO:0000313" key="4">
    <source>
        <dbReference type="Proteomes" id="UP000275048"/>
    </source>
</evidence>
<evidence type="ECO:0000313" key="3">
    <source>
        <dbReference type="EMBL" id="RNB49816.1"/>
    </source>
</evidence>
<proteinExistence type="predicted"/>
<dbReference type="Proteomes" id="UP000275048">
    <property type="component" value="Unassembled WGS sequence"/>
</dbReference>
<protein>
    <submittedName>
        <fullName evidence="3">Glycosyl hydrolase family protein</fullName>
    </submittedName>
</protein>
<gene>
    <name evidence="3" type="ORF">EDM22_09405</name>
</gene>
<comment type="caution">
    <text evidence="3">The sequence shown here is derived from an EMBL/GenBank/DDBJ whole genome shotgun (WGS) entry which is preliminary data.</text>
</comment>
<dbReference type="SUPFAM" id="SSF49899">
    <property type="entry name" value="Concanavalin A-like lectins/glucanases"/>
    <property type="match status" value="1"/>
</dbReference>
<dbReference type="InterPro" id="IPR013320">
    <property type="entry name" value="ConA-like_dom_sf"/>
</dbReference>
<feature type="domain" description="GH16" evidence="2">
    <location>
        <begin position="21"/>
        <end position="305"/>
    </location>
</feature>
<sequence>MDNFGLAPHPSGRRGCRWPRATWDQRDPRDRPREGLPVSEQPVTDLPATLDYARYELEFDADFSGPDLDPAQWVPHYLPQWSSREQTRARYDVGDGLLTLRVDADQPPWSIEYDGSVRVSNLQTGVRSGPVGSASGQHPFRDGLVVREQQAEQRLYAPQYGIVEVRAAATDDPHSMVALWLIGVEDEPERSAEICVMEIFGRELTDAAGLVGMGVHPFNDPAVADDFDRVRVEGDLREFHDYAIEWLPSGIRFFVDGRLVRETDQSPGYPLQLMLDVFHFPPEEGDAGRYPKEFQVQRVRGFRPR</sequence>
<keyword evidence="4" id="KW-1185">Reference proteome</keyword>
<dbReference type="EMBL" id="RHHB01000014">
    <property type="protein sequence ID" value="RNB49816.1"/>
    <property type="molecule type" value="Genomic_DNA"/>
</dbReference>
<evidence type="ECO:0000256" key="1">
    <source>
        <dbReference type="SAM" id="MobiDB-lite"/>
    </source>
</evidence>